<dbReference type="RefSeq" id="WP_115975855.1">
    <property type="nucleotide sequence ID" value="NZ_NOJZ02000001.1"/>
</dbReference>
<dbReference type="NCBIfam" id="TIGR01484">
    <property type="entry name" value="HAD-SF-IIB"/>
    <property type="match status" value="1"/>
</dbReference>
<dbReference type="SFLD" id="SFLDS00003">
    <property type="entry name" value="Haloacid_Dehalogenase"/>
    <property type="match status" value="1"/>
</dbReference>
<dbReference type="EMBL" id="NOJZ02000001">
    <property type="protein sequence ID" value="RDY25000.1"/>
    <property type="molecule type" value="Genomic_DNA"/>
</dbReference>
<dbReference type="PROSITE" id="PS01229">
    <property type="entry name" value="COF_2"/>
    <property type="match status" value="1"/>
</dbReference>
<dbReference type="NCBIfam" id="TIGR00099">
    <property type="entry name" value="Cof-subfamily"/>
    <property type="match status" value="1"/>
</dbReference>
<sequence length="263" mass="30311">MIKLIATDLDGTLLNENGQLHPDFNKVFKALKSKNVKFVAASGRQYANIIKTFKDIKDDMFFVSDNGTFMVCDGEETVISFIDRDKANEIIEIARNIKETYIILACKKCAYIENKDTKFINELEKYFEDYKIVEDLTKVEDEILKVTLCDFLGSENNSNKYFDDYREDLQISISGEFWLDLSNKGANKGVAIEKIQNMLNISDKETMVFGDQLNDVEMMGRAYHSYAMENAHDKLKKVARFKAKKNTENGVVEKIKEIMEIYV</sequence>
<dbReference type="CDD" id="cd07518">
    <property type="entry name" value="HAD_YbiV-Like"/>
    <property type="match status" value="1"/>
</dbReference>
<evidence type="ECO:0000313" key="2">
    <source>
        <dbReference type="Proteomes" id="UP000243494"/>
    </source>
</evidence>
<reference evidence="1 2" key="1">
    <citation type="journal article" date="2017" name="Genome Announc.">
        <title>Draft Genome Sequence of Romboutsia maritimum sp. nov. Strain CCRI-22766(T), Isolated from Coastal Estuarine Mud.</title>
        <authorList>
            <person name="Maheux A.F."/>
            <person name="Boudreau D.K."/>
            <person name="Berube E."/>
            <person name="Boissinot M."/>
            <person name="Raymond F."/>
            <person name="Brodeur S."/>
            <person name="Corbeil J."/>
            <person name="Brightwell G."/>
            <person name="Broda D."/>
            <person name="Omar R.F."/>
            <person name="Bergeron M.G."/>
        </authorList>
    </citation>
    <scope>NUCLEOTIDE SEQUENCE [LARGE SCALE GENOMIC DNA]</scope>
    <source>
        <strain evidence="1 2">CCRI-22766</strain>
    </source>
</reference>
<dbReference type="PANTHER" id="PTHR10000">
    <property type="entry name" value="PHOSPHOSERINE PHOSPHATASE"/>
    <property type="match status" value="1"/>
</dbReference>
<accession>A0A371IWZ2</accession>
<dbReference type="GO" id="GO:0000287">
    <property type="term" value="F:magnesium ion binding"/>
    <property type="evidence" value="ECO:0007669"/>
    <property type="project" value="TreeGrafter"/>
</dbReference>
<name>A0A371IWZ2_9FIRM</name>
<dbReference type="InterPro" id="IPR000150">
    <property type="entry name" value="Cof"/>
</dbReference>
<dbReference type="SFLD" id="SFLDG01144">
    <property type="entry name" value="C2.B.4:_PGP_Like"/>
    <property type="match status" value="1"/>
</dbReference>
<organism evidence="1 2">
    <name type="scientific">Romboutsia maritimum</name>
    <dbReference type="NCBI Taxonomy" id="2020948"/>
    <lineage>
        <taxon>Bacteria</taxon>
        <taxon>Bacillati</taxon>
        <taxon>Bacillota</taxon>
        <taxon>Clostridia</taxon>
        <taxon>Peptostreptococcales</taxon>
        <taxon>Peptostreptococcaceae</taxon>
        <taxon>Romboutsia</taxon>
    </lineage>
</organism>
<protein>
    <submittedName>
        <fullName evidence="1">HAD family phosphatase</fullName>
    </submittedName>
</protein>
<dbReference type="OrthoDB" id="9781413at2"/>
<dbReference type="PROSITE" id="PS01228">
    <property type="entry name" value="COF_1"/>
    <property type="match status" value="1"/>
</dbReference>
<dbReference type="InterPro" id="IPR006379">
    <property type="entry name" value="HAD-SF_hydro_IIB"/>
</dbReference>
<dbReference type="Gene3D" id="3.40.50.1000">
    <property type="entry name" value="HAD superfamily/HAD-like"/>
    <property type="match status" value="1"/>
</dbReference>
<dbReference type="InterPro" id="IPR023214">
    <property type="entry name" value="HAD_sf"/>
</dbReference>
<dbReference type="SFLD" id="SFLDG01140">
    <property type="entry name" value="C2.B:_Phosphomannomutase_and_P"/>
    <property type="match status" value="1"/>
</dbReference>
<proteinExistence type="predicted"/>
<dbReference type="PANTHER" id="PTHR10000:SF8">
    <property type="entry name" value="HAD SUPERFAMILY HYDROLASE-LIKE, TYPE 3"/>
    <property type="match status" value="1"/>
</dbReference>
<dbReference type="Pfam" id="PF08282">
    <property type="entry name" value="Hydrolase_3"/>
    <property type="match status" value="1"/>
</dbReference>
<dbReference type="GO" id="GO:0016791">
    <property type="term" value="F:phosphatase activity"/>
    <property type="evidence" value="ECO:0007669"/>
    <property type="project" value="TreeGrafter"/>
</dbReference>
<dbReference type="SUPFAM" id="SSF56784">
    <property type="entry name" value="HAD-like"/>
    <property type="match status" value="1"/>
</dbReference>
<dbReference type="GO" id="GO:0005829">
    <property type="term" value="C:cytosol"/>
    <property type="evidence" value="ECO:0007669"/>
    <property type="project" value="TreeGrafter"/>
</dbReference>
<evidence type="ECO:0000313" key="1">
    <source>
        <dbReference type="EMBL" id="RDY25000.1"/>
    </source>
</evidence>
<dbReference type="Gene3D" id="3.30.1240.10">
    <property type="match status" value="1"/>
</dbReference>
<keyword evidence="2" id="KW-1185">Reference proteome</keyword>
<dbReference type="Proteomes" id="UP000243494">
    <property type="component" value="Unassembled WGS sequence"/>
</dbReference>
<gene>
    <name evidence="1" type="ORF">CHF27_002020</name>
</gene>
<dbReference type="AlphaFoldDB" id="A0A371IWZ2"/>
<comment type="caution">
    <text evidence="1">The sequence shown here is derived from an EMBL/GenBank/DDBJ whole genome shotgun (WGS) entry which is preliminary data.</text>
</comment>
<dbReference type="InterPro" id="IPR036412">
    <property type="entry name" value="HAD-like_sf"/>
</dbReference>